<sequence>MAPKPTASTTRSPTIDDGAPPPATTTTSQSLDQMLLFWINATLNQLATSGSPIHDDDLILHVLDGLPPSYRQFRSSIRIQAQIVDLSLEDTLLIYEELTLADESSHDNPIAFVAASPDKQILGHGQPSFRGRNNNGSQGTYSQKRTFTLTDYDLLPSPNAPP</sequence>
<dbReference type="OrthoDB" id="1912561at2759"/>
<dbReference type="AlphaFoldDB" id="A0A9Q0GV40"/>
<dbReference type="Proteomes" id="UP001141806">
    <property type="component" value="Unassembled WGS sequence"/>
</dbReference>
<feature type="compositionally biased region" description="Polar residues" evidence="1">
    <location>
        <begin position="1"/>
        <end position="13"/>
    </location>
</feature>
<name>A0A9Q0GV40_9MAGN</name>
<keyword evidence="3" id="KW-1185">Reference proteome</keyword>
<organism evidence="2 3">
    <name type="scientific">Protea cynaroides</name>
    <dbReference type="NCBI Taxonomy" id="273540"/>
    <lineage>
        <taxon>Eukaryota</taxon>
        <taxon>Viridiplantae</taxon>
        <taxon>Streptophyta</taxon>
        <taxon>Embryophyta</taxon>
        <taxon>Tracheophyta</taxon>
        <taxon>Spermatophyta</taxon>
        <taxon>Magnoliopsida</taxon>
        <taxon>Proteales</taxon>
        <taxon>Proteaceae</taxon>
        <taxon>Protea</taxon>
    </lineage>
</organism>
<protein>
    <submittedName>
        <fullName evidence="2">Uncharacterized protein</fullName>
    </submittedName>
</protein>
<evidence type="ECO:0000313" key="2">
    <source>
        <dbReference type="EMBL" id="KAJ4952527.1"/>
    </source>
</evidence>
<dbReference type="EMBL" id="JAMYWD010000012">
    <property type="protein sequence ID" value="KAJ4952527.1"/>
    <property type="molecule type" value="Genomic_DNA"/>
</dbReference>
<evidence type="ECO:0000256" key="1">
    <source>
        <dbReference type="SAM" id="MobiDB-lite"/>
    </source>
</evidence>
<dbReference type="PANTHER" id="PTHR47481:SF31">
    <property type="entry name" value="OS01G0873500 PROTEIN"/>
    <property type="match status" value="1"/>
</dbReference>
<comment type="caution">
    <text evidence="2">The sequence shown here is derived from an EMBL/GenBank/DDBJ whole genome shotgun (WGS) entry which is preliminary data.</text>
</comment>
<gene>
    <name evidence="2" type="ORF">NE237_029359</name>
</gene>
<proteinExistence type="predicted"/>
<evidence type="ECO:0000313" key="3">
    <source>
        <dbReference type="Proteomes" id="UP001141806"/>
    </source>
</evidence>
<reference evidence="2" key="1">
    <citation type="journal article" date="2023" name="Plant J.">
        <title>The genome of the king protea, Protea cynaroides.</title>
        <authorList>
            <person name="Chang J."/>
            <person name="Duong T.A."/>
            <person name="Schoeman C."/>
            <person name="Ma X."/>
            <person name="Roodt D."/>
            <person name="Barker N."/>
            <person name="Li Z."/>
            <person name="Van de Peer Y."/>
            <person name="Mizrachi E."/>
        </authorList>
    </citation>
    <scope>NUCLEOTIDE SEQUENCE</scope>
    <source>
        <tissue evidence="2">Young leaves</tissue>
    </source>
</reference>
<accession>A0A9Q0GV40</accession>
<dbReference type="PANTHER" id="PTHR47481">
    <property type="match status" value="1"/>
</dbReference>
<feature type="region of interest" description="Disordered" evidence="1">
    <location>
        <begin position="1"/>
        <end position="27"/>
    </location>
</feature>